<keyword evidence="1" id="KW-0472">Membrane</keyword>
<dbReference type="OrthoDB" id="5294289at2"/>
<comment type="caution">
    <text evidence="2">The sequence shown here is derived from an EMBL/GenBank/DDBJ whole genome shotgun (WGS) entry which is preliminary data.</text>
</comment>
<protein>
    <submittedName>
        <fullName evidence="2">Uncharacterized protein</fullName>
    </submittedName>
</protein>
<dbReference type="EMBL" id="WFLM01000001">
    <property type="protein sequence ID" value="KAB8040697.1"/>
    <property type="molecule type" value="Genomic_DNA"/>
</dbReference>
<gene>
    <name evidence="2" type="ORF">GCL60_01875</name>
</gene>
<keyword evidence="3" id="KW-1185">Reference proteome</keyword>
<evidence type="ECO:0000256" key="1">
    <source>
        <dbReference type="SAM" id="Phobius"/>
    </source>
</evidence>
<evidence type="ECO:0000313" key="2">
    <source>
        <dbReference type="EMBL" id="KAB8040697.1"/>
    </source>
</evidence>
<proteinExistence type="predicted"/>
<evidence type="ECO:0000313" key="3">
    <source>
        <dbReference type="Proteomes" id="UP000437748"/>
    </source>
</evidence>
<keyword evidence="1" id="KW-1133">Transmembrane helix</keyword>
<keyword evidence="1" id="KW-0812">Transmembrane</keyword>
<feature type="transmembrane region" description="Helical" evidence="1">
    <location>
        <begin position="168"/>
        <end position="188"/>
    </location>
</feature>
<dbReference type="Proteomes" id="UP000437748">
    <property type="component" value="Unassembled WGS sequence"/>
</dbReference>
<reference evidence="2 3" key="1">
    <citation type="submission" date="2019-10" db="EMBL/GenBank/DDBJ databases">
        <title>New species of Slilvanegrellaceae.</title>
        <authorList>
            <person name="Pitt A."/>
            <person name="Hahn M.W."/>
        </authorList>
    </citation>
    <scope>NUCLEOTIDE SEQUENCE [LARGE SCALE GENOMIC DNA]</scope>
    <source>
        <strain evidence="2 3">SP-Ram-0.45-NSY-1</strain>
    </source>
</reference>
<name>A0A6N6VY59_9BACT</name>
<dbReference type="RefSeq" id="WP_153418213.1">
    <property type="nucleotide sequence ID" value="NZ_WFLM01000001.1"/>
</dbReference>
<dbReference type="AlphaFoldDB" id="A0A6N6VY59"/>
<accession>A0A6N6VY59</accession>
<sequence>MNTTSSIYSKKGRNNRNLILADVIGSEIEAFDIGTNALFKAALFSNIKSGSEDISDVFLSLLKKSLAANSKISPYRLFSFLSYHYFKKKFIVTALEEIKKTRSNWLLMQCNVTELSGLDSKSSHFYFSHLEKRIFEEYVTGWIDAQFALEKEFKKVRKKFLLSLLKKYFNFLLFWCFIFIAIYIGLHITSKENSLTMWQQLKGWINFLLQRLY</sequence>
<organism evidence="2 3">
    <name type="scientific">Silvanigrella paludirubra</name>
    <dbReference type="NCBI Taxonomy" id="2499159"/>
    <lineage>
        <taxon>Bacteria</taxon>
        <taxon>Pseudomonadati</taxon>
        <taxon>Bdellovibrionota</taxon>
        <taxon>Oligoflexia</taxon>
        <taxon>Silvanigrellales</taxon>
        <taxon>Silvanigrellaceae</taxon>
        <taxon>Silvanigrella</taxon>
    </lineage>
</organism>